<evidence type="ECO:0000256" key="1">
    <source>
        <dbReference type="SAM" id="MobiDB-lite"/>
    </source>
</evidence>
<evidence type="ECO:0000313" key="3">
    <source>
        <dbReference type="Proteomes" id="UP001383192"/>
    </source>
</evidence>
<organism evidence="2 3">
    <name type="scientific">Paramarasmius palmivorus</name>
    <dbReference type="NCBI Taxonomy" id="297713"/>
    <lineage>
        <taxon>Eukaryota</taxon>
        <taxon>Fungi</taxon>
        <taxon>Dikarya</taxon>
        <taxon>Basidiomycota</taxon>
        <taxon>Agaricomycotina</taxon>
        <taxon>Agaricomycetes</taxon>
        <taxon>Agaricomycetidae</taxon>
        <taxon>Agaricales</taxon>
        <taxon>Marasmiineae</taxon>
        <taxon>Marasmiaceae</taxon>
        <taxon>Paramarasmius</taxon>
    </lineage>
</organism>
<keyword evidence="3" id="KW-1185">Reference proteome</keyword>
<feature type="compositionally biased region" description="Polar residues" evidence="1">
    <location>
        <begin position="232"/>
        <end position="250"/>
    </location>
</feature>
<dbReference type="AlphaFoldDB" id="A0AAW0BG68"/>
<feature type="compositionally biased region" description="Polar residues" evidence="1">
    <location>
        <begin position="213"/>
        <end position="224"/>
    </location>
</feature>
<dbReference type="Proteomes" id="UP001383192">
    <property type="component" value="Unassembled WGS sequence"/>
</dbReference>
<evidence type="ECO:0000313" key="2">
    <source>
        <dbReference type="EMBL" id="KAK7025301.1"/>
    </source>
</evidence>
<reference evidence="2 3" key="1">
    <citation type="submission" date="2024-01" db="EMBL/GenBank/DDBJ databases">
        <title>A draft genome for a cacao thread blight-causing isolate of Paramarasmius palmivorus.</title>
        <authorList>
            <person name="Baruah I.K."/>
            <person name="Bukari Y."/>
            <person name="Amoako-Attah I."/>
            <person name="Meinhardt L.W."/>
            <person name="Bailey B.A."/>
            <person name="Cohen S.P."/>
        </authorList>
    </citation>
    <scope>NUCLEOTIDE SEQUENCE [LARGE SCALE GENOMIC DNA]</scope>
    <source>
        <strain evidence="2 3">GH-12</strain>
    </source>
</reference>
<protein>
    <submittedName>
        <fullName evidence="2">Uncharacterized protein</fullName>
    </submittedName>
</protein>
<name>A0AAW0BG68_9AGAR</name>
<sequence length="540" mass="60800">MSSDRERISVHLAAYTSSSDLICQGSLFHLNIPKRYVNQLHGGYCALTTARILHIVQSLPDDSHDEQTYHCIPPQLLFLLSGQTNQMVLISTATLPEYACSSLQKPVSSLTGYRELGYAHTFTVGGFEHPRIDSLSPMDNVIPLDMEDSITTKWLLHPSRAIYVPERSLTHFLILVIVDPLDYMGKHAFQPVVAAWHGDAVQEPSAPIDFLPSPTNSLNETSLSPDEDRTVFTPSSNLSCNRNGRSSGESSILDPFESPSLLTTDPSLLSPLSWPPPPDLLYTTVTPSSSVASSHTSFYTNADASQGPPIPPQMTTQTWLDSHGNPVVWYDSSTGVIGTSFYTCREVLVTIVGEDLYVAAHYEAHRNISPVHEMALNLHCTWLLFGEVLQWINWRARPQHTDLNGVATAGIRFTTTERFMSHNEVLSEMGWSLSRINSKLVHYLWGKYVVTTYSWRPEFIPVETIEEDPSTEEVIPTEEQKLFHIWKRMEELWAPQFGYIYHLDSSLLVINALGKLTLDDLAFMKRVRHRLFSIYLKPRA</sequence>
<accession>A0AAW0BG68</accession>
<feature type="region of interest" description="Disordered" evidence="1">
    <location>
        <begin position="206"/>
        <end position="256"/>
    </location>
</feature>
<dbReference type="EMBL" id="JAYKXP010000117">
    <property type="protein sequence ID" value="KAK7025301.1"/>
    <property type="molecule type" value="Genomic_DNA"/>
</dbReference>
<proteinExistence type="predicted"/>
<gene>
    <name evidence="2" type="ORF">VNI00_016083</name>
</gene>
<comment type="caution">
    <text evidence="2">The sequence shown here is derived from an EMBL/GenBank/DDBJ whole genome shotgun (WGS) entry which is preliminary data.</text>
</comment>